<accession>A0A2V1DRB8</accession>
<dbReference type="PANTHER" id="PTHR33048:SF18">
    <property type="entry name" value="INTEGRAL MEMBRANE PROTEIN"/>
    <property type="match status" value="1"/>
</dbReference>
<organism evidence="9 10">
    <name type="scientific">Periconia macrospinosa</name>
    <dbReference type="NCBI Taxonomy" id="97972"/>
    <lineage>
        <taxon>Eukaryota</taxon>
        <taxon>Fungi</taxon>
        <taxon>Dikarya</taxon>
        <taxon>Ascomycota</taxon>
        <taxon>Pezizomycotina</taxon>
        <taxon>Dothideomycetes</taxon>
        <taxon>Pleosporomycetidae</taxon>
        <taxon>Pleosporales</taxon>
        <taxon>Massarineae</taxon>
        <taxon>Periconiaceae</taxon>
        <taxon>Periconia</taxon>
    </lineage>
</organism>
<feature type="transmembrane region" description="Helical" evidence="7">
    <location>
        <begin position="6"/>
        <end position="25"/>
    </location>
</feature>
<keyword evidence="3 7" id="KW-1133">Transmembrane helix</keyword>
<evidence type="ECO:0000256" key="2">
    <source>
        <dbReference type="ARBA" id="ARBA00022692"/>
    </source>
</evidence>
<feature type="domain" description="Rhodopsin" evidence="8">
    <location>
        <begin position="27"/>
        <end position="266"/>
    </location>
</feature>
<gene>
    <name evidence="9" type="ORF">DM02DRAFT_656112</name>
</gene>
<evidence type="ECO:0000259" key="8">
    <source>
        <dbReference type="Pfam" id="PF20684"/>
    </source>
</evidence>
<evidence type="ECO:0000256" key="6">
    <source>
        <dbReference type="SAM" id="MobiDB-lite"/>
    </source>
</evidence>
<dbReference type="GO" id="GO:0016020">
    <property type="term" value="C:membrane"/>
    <property type="evidence" value="ECO:0007669"/>
    <property type="project" value="UniProtKB-SubCell"/>
</dbReference>
<feature type="transmembrane region" description="Helical" evidence="7">
    <location>
        <begin position="98"/>
        <end position="116"/>
    </location>
</feature>
<proteinExistence type="inferred from homology"/>
<protein>
    <recommendedName>
        <fullName evidence="8">Rhodopsin domain-containing protein</fullName>
    </recommendedName>
</protein>
<evidence type="ECO:0000256" key="1">
    <source>
        <dbReference type="ARBA" id="ARBA00004141"/>
    </source>
</evidence>
<keyword evidence="2 7" id="KW-0812">Transmembrane</keyword>
<feature type="transmembrane region" description="Helical" evidence="7">
    <location>
        <begin position="208"/>
        <end position="230"/>
    </location>
</feature>
<feature type="transmembrane region" description="Helical" evidence="7">
    <location>
        <begin position="128"/>
        <end position="149"/>
    </location>
</feature>
<dbReference type="PANTHER" id="PTHR33048">
    <property type="entry name" value="PTH11-LIKE INTEGRAL MEMBRANE PROTEIN (AFU_ORTHOLOGUE AFUA_5G11245)"/>
    <property type="match status" value="1"/>
</dbReference>
<keyword evidence="4 7" id="KW-0472">Membrane</keyword>
<sequence length="308" mass="35496">MRVTPIAGLNAIAWTLTTVDILLVLGRFRIHWRKNRRFGWDDYLNALALIFLLGFIITYQTFVPIEYNAQLYALGMSDTPPTERDIVLDMKLNVANSMMFWCVIYTVKASFLALYWQIFEISNRFRLCWWFVTVYTALTFLITIPSYFWNCGAPKDFLNMEVCNNRSRQRMVSLLVLWCVLNGLGDLFLMILPIAVLRNMLMKTSQKIGIYLVFSLVLIIITFDILRTVFSLQMRPEFQDENAIWAILEPTLAVMVCALPCYRGLLGWSASSSPFSSFIFSIRGFSDTPRSDDAESLDASDKNLPVKQ</sequence>
<evidence type="ECO:0000256" key="3">
    <source>
        <dbReference type="ARBA" id="ARBA00022989"/>
    </source>
</evidence>
<dbReference type="Pfam" id="PF20684">
    <property type="entry name" value="Fung_rhodopsin"/>
    <property type="match status" value="1"/>
</dbReference>
<evidence type="ECO:0000313" key="10">
    <source>
        <dbReference type="Proteomes" id="UP000244855"/>
    </source>
</evidence>
<reference evidence="9 10" key="1">
    <citation type="journal article" date="2018" name="Sci. Rep.">
        <title>Comparative genomics provides insights into the lifestyle and reveals functional heterogeneity of dark septate endophytic fungi.</title>
        <authorList>
            <person name="Knapp D.G."/>
            <person name="Nemeth J.B."/>
            <person name="Barry K."/>
            <person name="Hainaut M."/>
            <person name="Henrissat B."/>
            <person name="Johnson J."/>
            <person name="Kuo A."/>
            <person name="Lim J.H.P."/>
            <person name="Lipzen A."/>
            <person name="Nolan M."/>
            <person name="Ohm R.A."/>
            <person name="Tamas L."/>
            <person name="Grigoriev I.V."/>
            <person name="Spatafora J.W."/>
            <person name="Nagy L.G."/>
            <person name="Kovacs G.M."/>
        </authorList>
    </citation>
    <scope>NUCLEOTIDE SEQUENCE [LARGE SCALE GENOMIC DNA]</scope>
    <source>
        <strain evidence="9 10">DSE2036</strain>
    </source>
</reference>
<dbReference type="STRING" id="97972.A0A2V1DRB8"/>
<evidence type="ECO:0000256" key="7">
    <source>
        <dbReference type="SAM" id="Phobius"/>
    </source>
</evidence>
<feature type="transmembrane region" description="Helical" evidence="7">
    <location>
        <begin position="46"/>
        <end position="65"/>
    </location>
</feature>
<feature type="transmembrane region" description="Helical" evidence="7">
    <location>
        <begin position="242"/>
        <end position="262"/>
    </location>
</feature>
<dbReference type="AlphaFoldDB" id="A0A2V1DRB8"/>
<evidence type="ECO:0000256" key="5">
    <source>
        <dbReference type="ARBA" id="ARBA00038359"/>
    </source>
</evidence>
<evidence type="ECO:0000256" key="4">
    <source>
        <dbReference type="ARBA" id="ARBA00023136"/>
    </source>
</evidence>
<dbReference type="InterPro" id="IPR049326">
    <property type="entry name" value="Rhodopsin_dom_fungi"/>
</dbReference>
<keyword evidence="10" id="KW-1185">Reference proteome</keyword>
<evidence type="ECO:0000313" key="9">
    <source>
        <dbReference type="EMBL" id="PVH99724.1"/>
    </source>
</evidence>
<dbReference type="Proteomes" id="UP000244855">
    <property type="component" value="Unassembled WGS sequence"/>
</dbReference>
<feature type="transmembrane region" description="Helical" evidence="7">
    <location>
        <begin position="175"/>
        <end position="196"/>
    </location>
</feature>
<comment type="subcellular location">
    <subcellularLocation>
        <location evidence="1">Membrane</location>
        <topology evidence="1">Multi-pass membrane protein</topology>
    </subcellularLocation>
</comment>
<dbReference type="EMBL" id="KZ805386">
    <property type="protein sequence ID" value="PVH99724.1"/>
    <property type="molecule type" value="Genomic_DNA"/>
</dbReference>
<dbReference type="InterPro" id="IPR052337">
    <property type="entry name" value="SAT4-like"/>
</dbReference>
<feature type="region of interest" description="Disordered" evidence="6">
    <location>
        <begin position="288"/>
        <end position="308"/>
    </location>
</feature>
<dbReference type="OrthoDB" id="444631at2759"/>
<name>A0A2V1DRB8_9PLEO</name>
<comment type="similarity">
    <text evidence="5">Belongs to the SAT4 family.</text>
</comment>